<evidence type="ECO:0000313" key="3">
    <source>
        <dbReference type="EMBL" id="RAR70223.1"/>
    </source>
</evidence>
<organism evidence="3 4">
    <name type="scientific">Flavobacterium aciduliphilum</name>
    <dbReference type="NCBI Taxonomy" id="1101402"/>
    <lineage>
        <taxon>Bacteria</taxon>
        <taxon>Pseudomonadati</taxon>
        <taxon>Bacteroidota</taxon>
        <taxon>Flavobacteriia</taxon>
        <taxon>Flavobacteriales</taxon>
        <taxon>Flavobacteriaceae</taxon>
        <taxon>Flavobacterium</taxon>
    </lineage>
</organism>
<reference evidence="3 4" key="1">
    <citation type="submission" date="2018-06" db="EMBL/GenBank/DDBJ databases">
        <title>Genomic Encyclopedia of Archaeal and Bacterial Type Strains, Phase II (KMG-II): from individual species to whole genera.</title>
        <authorList>
            <person name="Goeker M."/>
        </authorList>
    </citation>
    <scope>NUCLEOTIDE SEQUENCE [LARGE SCALE GENOMIC DNA]</scope>
    <source>
        <strain evidence="3 4">DSM 25663</strain>
    </source>
</reference>
<evidence type="ECO:0000259" key="2">
    <source>
        <dbReference type="Pfam" id="PF13439"/>
    </source>
</evidence>
<feature type="domain" description="Glycosyltransferase subfamily 4-like N-terminal" evidence="2">
    <location>
        <begin position="12"/>
        <end position="162"/>
    </location>
</feature>
<dbReference type="Pfam" id="PF00534">
    <property type="entry name" value="Glycos_transf_1"/>
    <property type="match status" value="1"/>
</dbReference>
<evidence type="ECO:0000259" key="1">
    <source>
        <dbReference type="Pfam" id="PF00534"/>
    </source>
</evidence>
<evidence type="ECO:0000313" key="4">
    <source>
        <dbReference type="Proteomes" id="UP000248840"/>
    </source>
</evidence>
<dbReference type="EMBL" id="QLSZ01000011">
    <property type="protein sequence ID" value="RAR70223.1"/>
    <property type="molecule type" value="Genomic_DNA"/>
</dbReference>
<keyword evidence="3" id="KW-0808">Transferase</keyword>
<gene>
    <name evidence="3" type="ORF">CLV55_11148</name>
</gene>
<dbReference type="PANTHER" id="PTHR12526:SF630">
    <property type="entry name" value="GLYCOSYLTRANSFERASE"/>
    <property type="match status" value="1"/>
</dbReference>
<dbReference type="Pfam" id="PF13439">
    <property type="entry name" value="Glyco_transf_4"/>
    <property type="match status" value="1"/>
</dbReference>
<protein>
    <submittedName>
        <fullName evidence="3">Glycosyltransferase involved in cell wall biosynthesis</fullName>
    </submittedName>
</protein>
<sequence>MRILQMIDSLDIGGAEKMAVNYANALSKEVEFSAIVSTRKEGALKSQINDSVHYFYLHRKSVLDVFSIARLRKYCVVHGIEIVQPHSSSFFTAFLLKLVLPKIKVVWHDHNGLSEFISPQRTFVTKIASSFFSGIIVVNDYLKKWAQNKLWCQNIIYLPNFTTLNRDELGITVLKGNPGKQILCLANLRYQKNHFFLLEVSEMLKASHPDWTFHLVGKDFNDDYSTKLKQSINSKRLEEHVFIYGSKQDTFSIINQAEIAIITSLSEGLPVALLEFGLCNKAVVSTDVGEIPLIVKKGNNGFLVSKEDVQTFYTNLVQLIENPDLRQNIGKALNQTINEHHSEQAVLKKYLTWINSL</sequence>
<dbReference type="Proteomes" id="UP000248840">
    <property type="component" value="Unassembled WGS sequence"/>
</dbReference>
<comment type="caution">
    <text evidence="3">The sequence shown here is derived from an EMBL/GenBank/DDBJ whole genome shotgun (WGS) entry which is preliminary data.</text>
</comment>
<dbReference type="Gene3D" id="3.40.50.2000">
    <property type="entry name" value="Glycogen Phosphorylase B"/>
    <property type="match status" value="2"/>
</dbReference>
<name>A0A328YAM1_9FLAO</name>
<dbReference type="SUPFAM" id="SSF53756">
    <property type="entry name" value="UDP-Glycosyltransferase/glycogen phosphorylase"/>
    <property type="match status" value="1"/>
</dbReference>
<dbReference type="InterPro" id="IPR028098">
    <property type="entry name" value="Glyco_trans_4-like_N"/>
</dbReference>
<keyword evidence="4" id="KW-1185">Reference proteome</keyword>
<proteinExistence type="predicted"/>
<accession>A0A328YAM1</accession>
<feature type="domain" description="Glycosyl transferase family 1" evidence="1">
    <location>
        <begin position="179"/>
        <end position="332"/>
    </location>
</feature>
<dbReference type="GO" id="GO:0016757">
    <property type="term" value="F:glycosyltransferase activity"/>
    <property type="evidence" value="ECO:0007669"/>
    <property type="project" value="InterPro"/>
</dbReference>
<dbReference type="CDD" id="cd03801">
    <property type="entry name" value="GT4_PimA-like"/>
    <property type="match status" value="1"/>
</dbReference>
<dbReference type="OrthoDB" id="823685at2"/>
<dbReference type="AlphaFoldDB" id="A0A328YAM1"/>
<dbReference type="RefSeq" id="WP_112113880.1">
    <property type="nucleotide sequence ID" value="NZ_QLSZ01000011.1"/>
</dbReference>
<dbReference type="InterPro" id="IPR001296">
    <property type="entry name" value="Glyco_trans_1"/>
</dbReference>
<dbReference type="PANTHER" id="PTHR12526">
    <property type="entry name" value="GLYCOSYLTRANSFERASE"/>
    <property type="match status" value="1"/>
</dbReference>